<sequence>METSDLLLDAFGRMPDSVRGAVKGLEASQLNHRPYAEGNSVAWLIWHLARVEDAQIADVAGTPQAWTEDGWFERLGLPLHVEDTGYGHTSEQVGLVRVRSGEELSGYYRDVHARTAAFVSGLDAAQLDQVVDEAWDPPVTLGVRLVSILDDVAKHVGQAAYLRGALLAGADDGDSWS</sequence>
<dbReference type="PATRIC" id="fig|1461584.3.peg.2721"/>
<name>A0A078MSU7_9MICC</name>
<dbReference type="InterPro" id="IPR007061">
    <property type="entry name" value="MST-like"/>
</dbReference>
<dbReference type="Pfam" id="PF04978">
    <property type="entry name" value="MST"/>
    <property type="match status" value="1"/>
</dbReference>
<dbReference type="InterPro" id="IPR034660">
    <property type="entry name" value="DinB/YfiT-like"/>
</dbReference>
<protein>
    <submittedName>
        <fullName evidence="1">DinB superfamily protein</fullName>
    </submittedName>
</protein>
<gene>
    <name evidence="1" type="ORF">BN1051_02750</name>
</gene>
<evidence type="ECO:0000313" key="1">
    <source>
        <dbReference type="EMBL" id="CEA09380.1"/>
    </source>
</evidence>
<accession>A0A078MSU7</accession>
<dbReference type="Gene3D" id="1.20.120.450">
    <property type="entry name" value="dinb family like domain"/>
    <property type="match status" value="1"/>
</dbReference>
<dbReference type="SUPFAM" id="SSF109854">
    <property type="entry name" value="DinB/YfiT-like putative metalloenzymes"/>
    <property type="match status" value="1"/>
</dbReference>
<proteinExistence type="predicted"/>
<dbReference type="EMBL" id="LN483072">
    <property type="protein sequence ID" value="CEA09380.1"/>
    <property type="molecule type" value="Genomic_DNA"/>
</dbReference>
<dbReference type="NCBIfam" id="NF047843">
    <property type="entry name" value="MST_Rv0443"/>
    <property type="match status" value="1"/>
</dbReference>
<dbReference type="AlphaFoldDB" id="A0A078MSU7"/>
<reference evidence="1" key="1">
    <citation type="submission" date="2014-07" db="EMBL/GenBank/DDBJ databases">
        <authorList>
            <person name="Urmite Genomes Urmite Genomes"/>
        </authorList>
    </citation>
    <scope>NUCLEOTIDE SEQUENCE</scope>
    <source>
        <strain evidence="1">11W110_air</strain>
    </source>
</reference>
<organism evidence="1">
    <name type="scientific">Arthrobacter saudimassiliensis</name>
    <dbReference type="NCBI Taxonomy" id="1461584"/>
    <lineage>
        <taxon>Bacteria</taxon>
        <taxon>Bacillati</taxon>
        <taxon>Actinomycetota</taxon>
        <taxon>Actinomycetes</taxon>
        <taxon>Micrococcales</taxon>
        <taxon>Micrococcaceae</taxon>
        <taxon>Arthrobacter</taxon>
    </lineage>
</organism>